<dbReference type="InterPro" id="IPR017938">
    <property type="entry name" value="Riboflavin_synthase-like_b-brl"/>
</dbReference>
<evidence type="ECO:0000313" key="11">
    <source>
        <dbReference type="EMBL" id="QOL52308.1"/>
    </source>
</evidence>
<dbReference type="CDD" id="cd00207">
    <property type="entry name" value="fer2"/>
    <property type="match status" value="1"/>
</dbReference>
<dbReference type="InterPro" id="IPR036010">
    <property type="entry name" value="2Fe-2S_ferredoxin-like_sf"/>
</dbReference>
<dbReference type="SUPFAM" id="SSF63380">
    <property type="entry name" value="Riboflavin synthase domain-like"/>
    <property type="match status" value="1"/>
</dbReference>
<name>A0A7L9UBD9_9BURK</name>
<reference evidence="11 12" key="1">
    <citation type="submission" date="2020-10" db="EMBL/GenBank/DDBJ databases">
        <title>Genome sequencing of Massilia sp. LPB0304.</title>
        <authorList>
            <person name="Kim J."/>
        </authorList>
    </citation>
    <scope>NUCLEOTIDE SEQUENCE [LARGE SCALE GENOMIC DNA]</scope>
    <source>
        <strain evidence="11 12">LPB0304</strain>
        <plasmid evidence="11 12">unnamed1</plasmid>
    </source>
</reference>
<keyword evidence="11" id="KW-0614">Plasmid</keyword>
<evidence type="ECO:0000256" key="7">
    <source>
        <dbReference type="ARBA" id="ARBA00023004"/>
    </source>
</evidence>
<dbReference type="PRINTS" id="PR00409">
    <property type="entry name" value="PHDIOXRDTASE"/>
</dbReference>
<evidence type="ECO:0000256" key="2">
    <source>
        <dbReference type="ARBA" id="ARBA00022630"/>
    </source>
</evidence>
<evidence type="ECO:0000313" key="12">
    <source>
        <dbReference type="Proteomes" id="UP000593875"/>
    </source>
</evidence>
<dbReference type="InterPro" id="IPR006058">
    <property type="entry name" value="2Fe2S_fd_BS"/>
</dbReference>
<dbReference type="SUPFAM" id="SSF52343">
    <property type="entry name" value="Ferredoxin reductase-like, C-terminal NADP-linked domain"/>
    <property type="match status" value="1"/>
</dbReference>
<keyword evidence="3" id="KW-0288">FMN</keyword>
<dbReference type="InterPro" id="IPR050415">
    <property type="entry name" value="MRET"/>
</dbReference>
<keyword evidence="12" id="KW-1185">Reference proteome</keyword>
<evidence type="ECO:0000256" key="6">
    <source>
        <dbReference type="ARBA" id="ARBA00023002"/>
    </source>
</evidence>
<keyword evidence="2" id="KW-0285">Flavoprotein</keyword>
<evidence type="ECO:0000259" key="9">
    <source>
        <dbReference type="PROSITE" id="PS51085"/>
    </source>
</evidence>
<dbReference type="InterPro" id="IPR017927">
    <property type="entry name" value="FAD-bd_FR_type"/>
</dbReference>
<dbReference type="KEGG" id="mlir:LPB04_23575"/>
<dbReference type="InterPro" id="IPR039261">
    <property type="entry name" value="FNR_nucleotide-bd"/>
</dbReference>
<keyword evidence="4" id="KW-0001">2Fe-2S</keyword>
<dbReference type="PANTHER" id="PTHR47354">
    <property type="entry name" value="NADH OXIDOREDUCTASE HCR"/>
    <property type="match status" value="1"/>
</dbReference>
<protein>
    <submittedName>
        <fullName evidence="11">Oxidoreductase</fullName>
    </submittedName>
</protein>
<gene>
    <name evidence="11" type="ORF">LPB04_23575</name>
</gene>
<dbReference type="InterPro" id="IPR012675">
    <property type="entry name" value="Beta-grasp_dom_sf"/>
</dbReference>
<proteinExistence type="predicted"/>
<evidence type="ECO:0000256" key="5">
    <source>
        <dbReference type="ARBA" id="ARBA00022723"/>
    </source>
</evidence>
<dbReference type="GO" id="GO:0051537">
    <property type="term" value="F:2 iron, 2 sulfur cluster binding"/>
    <property type="evidence" value="ECO:0007669"/>
    <property type="project" value="UniProtKB-KW"/>
</dbReference>
<dbReference type="PROSITE" id="PS00197">
    <property type="entry name" value="2FE2S_FER_1"/>
    <property type="match status" value="1"/>
</dbReference>
<evidence type="ECO:0000256" key="8">
    <source>
        <dbReference type="ARBA" id="ARBA00023014"/>
    </source>
</evidence>
<dbReference type="Gene3D" id="2.40.30.10">
    <property type="entry name" value="Translation factors"/>
    <property type="match status" value="1"/>
</dbReference>
<evidence type="ECO:0000259" key="10">
    <source>
        <dbReference type="PROSITE" id="PS51384"/>
    </source>
</evidence>
<organism evidence="11 12">
    <name type="scientific">Massilia litorea</name>
    <dbReference type="NCBI Taxonomy" id="2769491"/>
    <lineage>
        <taxon>Bacteria</taxon>
        <taxon>Pseudomonadati</taxon>
        <taxon>Pseudomonadota</taxon>
        <taxon>Betaproteobacteria</taxon>
        <taxon>Burkholderiales</taxon>
        <taxon>Oxalobacteraceae</taxon>
        <taxon>Telluria group</taxon>
        <taxon>Massilia</taxon>
    </lineage>
</organism>
<dbReference type="PANTHER" id="PTHR47354:SF1">
    <property type="entry name" value="CARNITINE MONOOXYGENASE REDUCTASE SUBUNIT"/>
    <property type="match status" value="1"/>
</dbReference>
<dbReference type="InterPro" id="IPR054582">
    <property type="entry name" value="DmmA-like_N"/>
</dbReference>
<dbReference type="GO" id="GO:0016491">
    <property type="term" value="F:oxidoreductase activity"/>
    <property type="evidence" value="ECO:0007669"/>
    <property type="project" value="UniProtKB-KW"/>
</dbReference>
<dbReference type="InterPro" id="IPR001041">
    <property type="entry name" value="2Fe-2S_ferredoxin-type"/>
</dbReference>
<evidence type="ECO:0000256" key="1">
    <source>
        <dbReference type="ARBA" id="ARBA00001917"/>
    </source>
</evidence>
<dbReference type="Gene3D" id="3.10.20.30">
    <property type="match status" value="1"/>
</dbReference>
<comment type="cofactor">
    <cofactor evidence="1">
        <name>FMN</name>
        <dbReference type="ChEBI" id="CHEBI:58210"/>
    </cofactor>
</comment>
<dbReference type="AlphaFoldDB" id="A0A7L9UBD9"/>
<dbReference type="Pfam" id="PF22290">
    <property type="entry name" value="DmmA-like_N"/>
    <property type="match status" value="1"/>
</dbReference>
<dbReference type="SUPFAM" id="SSF54292">
    <property type="entry name" value="2Fe-2S ferredoxin-like"/>
    <property type="match status" value="1"/>
</dbReference>
<dbReference type="CDD" id="cd06185">
    <property type="entry name" value="PDR_like"/>
    <property type="match status" value="1"/>
</dbReference>
<feature type="domain" description="2Fe-2S ferredoxin-type" evidence="9">
    <location>
        <begin position="271"/>
        <end position="358"/>
    </location>
</feature>
<evidence type="ECO:0000256" key="4">
    <source>
        <dbReference type="ARBA" id="ARBA00022714"/>
    </source>
</evidence>
<geneLocation type="plasmid" evidence="11 12">
    <name>unnamed1</name>
</geneLocation>
<dbReference type="PROSITE" id="PS51085">
    <property type="entry name" value="2FE2S_FER_2"/>
    <property type="match status" value="1"/>
</dbReference>
<keyword evidence="5" id="KW-0479">Metal-binding</keyword>
<feature type="domain" description="FAD-binding FR-type" evidence="10">
    <location>
        <begin position="37"/>
        <end position="139"/>
    </location>
</feature>
<keyword evidence="8" id="KW-0411">Iron-sulfur</keyword>
<keyword evidence="6" id="KW-0560">Oxidoreductase</keyword>
<dbReference type="Pfam" id="PF00111">
    <property type="entry name" value="Fer2"/>
    <property type="match status" value="1"/>
</dbReference>
<dbReference type="PROSITE" id="PS51384">
    <property type="entry name" value="FAD_FR"/>
    <property type="match status" value="1"/>
</dbReference>
<dbReference type="Gene3D" id="3.40.50.80">
    <property type="entry name" value="Nucleotide-binding domain of ferredoxin-NADP reductase (FNR) module"/>
    <property type="match status" value="1"/>
</dbReference>
<sequence length="358" mass="38614">MQLLLCAGALSVAGLAWTGTASWLRKRSRARQAQRQSARLHLRVARKTEEAAGICSFELVGANGARLPRFEAGAHIAVRAAPHLVRHYSLCNHPRERHRYLICVQHAGDSRGGSRAMHEEVETGDLLEVGLPRNHFPLCPSARRSLLFAGGIGITPILAMAEQLADGGADFELHYFVRTRERAAFVDRLMESPFAARVHLYFSEGQPGGRHALSALLADPKDGAHVYVCGPAGFMDAVLDTARAAGWEESCLHREVFAGAAAGGANSTVDAPFELRLAGSGRVIQVGREQTALDALLAAGLPVPHSCREGVCGSCLIGVIEGRPEHRDHCLSEEERARNKVFAPCCSRARNACLTLDL</sequence>
<keyword evidence="7" id="KW-0408">Iron</keyword>
<dbReference type="Proteomes" id="UP000593875">
    <property type="component" value="Plasmid unnamed1"/>
</dbReference>
<accession>A0A7L9UBD9</accession>
<evidence type="ECO:0000256" key="3">
    <source>
        <dbReference type="ARBA" id="ARBA00022643"/>
    </source>
</evidence>
<dbReference type="EMBL" id="CP062942">
    <property type="protein sequence ID" value="QOL52308.1"/>
    <property type="molecule type" value="Genomic_DNA"/>
</dbReference>
<dbReference type="GO" id="GO:0046872">
    <property type="term" value="F:metal ion binding"/>
    <property type="evidence" value="ECO:0007669"/>
    <property type="project" value="UniProtKB-KW"/>
</dbReference>